<dbReference type="GO" id="GO:0016779">
    <property type="term" value="F:nucleotidyltransferase activity"/>
    <property type="evidence" value="ECO:0007669"/>
    <property type="project" value="UniProtKB-KW"/>
</dbReference>
<dbReference type="GO" id="GO:0006508">
    <property type="term" value="P:proteolysis"/>
    <property type="evidence" value="ECO:0007669"/>
    <property type="project" value="InterPro"/>
</dbReference>
<keyword evidence="4" id="KW-0378">Hydrolase</keyword>
<evidence type="ECO:0000313" key="8">
    <source>
        <dbReference type="EMBL" id="KAK3800978.1"/>
    </source>
</evidence>
<gene>
    <name evidence="8" type="ORF">RRG08_001226</name>
</gene>
<proteinExistence type="predicted"/>
<dbReference type="PANTHER" id="PTHR37984:SF5">
    <property type="entry name" value="PROTEIN NYNRIN-LIKE"/>
    <property type="match status" value="1"/>
</dbReference>
<dbReference type="PROSITE" id="PS00141">
    <property type="entry name" value="ASP_PROTEASE"/>
    <property type="match status" value="1"/>
</dbReference>
<organism evidence="8 9">
    <name type="scientific">Elysia crispata</name>
    <name type="common">lettuce slug</name>
    <dbReference type="NCBI Taxonomy" id="231223"/>
    <lineage>
        <taxon>Eukaryota</taxon>
        <taxon>Metazoa</taxon>
        <taxon>Spiralia</taxon>
        <taxon>Lophotrochozoa</taxon>
        <taxon>Mollusca</taxon>
        <taxon>Gastropoda</taxon>
        <taxon>Heterobranchia</taxon>
        <taxon>Euthyneura</taxon>
        <taxon>Panpulmonata</taxon>
        <taxon>Sacoglossa</taxon>
        <taxon>Placobranchoidea</taxon>
        <taxon>Plakobranchidae</taxon>
        <taxon>Elysia</taxon>
    </lineage>
</organism>
<dbReference type="InterPro" id="IPR001969">
    <property type="entry name" value="Aspartic_peptidase_AS"/>
</dbReference>
<keyword evidence="5" id="KW-0863">Zinc-finger</keyword>
<name>A0AAE1B7E2_9GAST</name>
<evidence type="ECO:0000313" key="9">
    <source>
        <dbReference type="Proteomes" id="UP001283361"/>
    </source>
</evidence>
<dbReference type="InterPro" id="IPR043502">
    <property type="entry name" value="DNA/RNA_pol_sf"/>
</dbReference>
<dbReference type="SMART" id="SM00343">
    <property type="entry name" value="ZnF_C2HC"/>
    <property type="match status" value="1"/>
</dbReference>
<dbReference type="InterPro" id="IPR021109">
    <property type="entry name" value="Peptidase_aspartic_dom_sf"/>
</dbReference>
<dbReference type="PROSITE" id="PS50158">
    <property type="entry name" value="ZF_CCHC"/>
    <property type="match status" value="1"/>
</dbReference>
<keyword evidence="1" id="KW-0808">Transferase</keyword>
<keyword evidence="5" id="KW-0479">Metal-binding</keyword>
<dbReference type="Gene3D" id="3.10.10.10">
    <property type="entry name" value="HIV Type 1 Reverse Transcriptase, subunit A, domain 1"/>
    <property type="match status" value="1"/>
</dbReference>
<feature type="domain" description="CCHC-type" evidence="7">
    <location>
        <begin position="224"/>
        <end position="239"/>
    </location>
</feature>
<dbReference type="SUPFAM" id="SSF56672">
    <property type="entry name" value="DNA/RNA polymerases"/>
    <property type="match status" value="1"/>
</dbReference>
<keyword evidence="3" id="KW-0540">Nuclease</keyword>
<evidence type="ECO:0000256" key="6">
    <source>
        <dbReference type="SAM" id="MobiDB-lite"/>
    </source>
</evidence>
<dbReference type="InterPro" id="IPR036875">
    <property type="entry name" value="Znf_CCHC_sf"/>
</dbReference>
<keyword evidence="9" id="KW-1185">Reference proteome</keyword>
<dbReference type="InterPro" id="IPR001878">
    <property type="entry name" value="Znf_CCHC"/>
</dbReference>
<dbReference type="EMBL" id="JAWDGP010000384">
    <property type="protein sequence ID" value="KAK3800978.1"/>
    <property type="molecule type" value="Genomic_DNA"/>
</dbReference>
<evidence type="ECO:0000256" key="2">
    <source>
        <dbReference type="ARBA" id="ARBA00022695"/>
    </source>
</evidence>
<dbReference type="Gene3D" id="4.10.60.10">
    <property type="entry name" value="Zinc finger, CCHC-type"/>
    <property type="match status" value="1"/>
</dbReference>
<dbReference type="SUPFAM" id="SSF50630">
    <property type="entry name" value="Acid proteases"/>
    <property type="match status" value="1"/>
</dbReference>
<evidence type="ECO:0000256" key="1">
    <source>
        <dbReference type="ARBA" id="ARBA00022679"/>
    </source>
</evidence>
<dbReference type="GO" id="GO:0008270">
    <property type="term" value="F:zinc ion binding"/>
    <property type="evidence" value="ECO:0007669"/>
    <property type="project" value="UniProtKB-KW"/>
</dbReference>
<dbReference type="InterPro" id="IPR050951">
    <property type="entry name" value="Retrovirus_Pol_polyprotein"/>
</dbReference>
<dbReference type="Gene3D" id="2.40.70.10">
    <property type="entry name" value="Acid Proteases"/>
    <property type="match status" value="1"/>
</dbReference>
<dbReference type="PANTHER" id="PTHR37984">
    <property type="entry name" value="PROTEIN CBG26694"/>
    <property type="match status" value="1"/>
</dbReference>
<evidence type="ECO:0000256" key="5">
    <source>
        <dbReference type="PROSITE-ProRule" id="PRU00047"/>
    </source>
</evidence>
<evidence type="ECO:0000259" key="7">
    <source>
        <dbReference type="PROSITE" id="PS50158"/>
    </source>
</evidence>
<evidence type="ECO:0000256" key="3">
    <source>
        <dbReference type="ARBA" id="ARBA00022722"/>
    </source>
</evidence>
<keyword evidence="5" id="KW-0862">Zinc</keyword>
<dbReference type="Pfam" id="PF13650">
    <property type="entry name" value="Asp_protease_2"/>
    <property type="match status" value="1"/>
</dbReference>
<dbReference type="Pfam" id="PF00098">
    <property type="entry name" value="zf-CCHC"/>
    <property type="match status" value="1"/>
</dbReference>
<keyword evidence="2" id="KW-0548">Nucleotidyltransferase</keyword>
<feature type="region of interest" description="Disordered" evidence="6">
    <location>
        <begin position="620"/>
        <end position="639"/>
    </location>
</feature>
<comment type="caution">
    <text evidence="8">The sequence shown here is derived from an EMBL/GenBank/DDBJ whole genome shotgun (WGS) entry which is preliminary data.</text>
</comment>
<dbReference type="GO" id="GO:0004519">
    <property type="term" value="F:endonuclease activity"/>
    <property type="evidence" value="ECO:0007669"/>
    <property type="project" value="UniProtKB-KW"/>
</dbReference>
<reference evidence="8" key="1">
    <citation type="journal article" date="2023" name="G3 (Bethesda)">
        <title>A reference genome for the long-term kleptoplast-retaining sea slug Elysia crispata morphotype clarki.</title>
        <authorList>
            <person name="Eastman K.E."/>
            <person name="Pendleton A.L."/>
            <person name="Shaikh M.A."/>
            <person name="Suttiyut T."/>
            <person name="Ogas R."/>
            <person name="Tomko P."/>
            <person name="Gavelis G."/>
            <person name="Widhalm J.R."/>
            <person name="Wisecaver J.H."/>
        </authorList>
    </citation>
    <scope>NUCLEOTIDE SEQUENCE</scope>
    <source>
        <strain evidence="8">ECLA1</strain>
    </source>
</reference>
<dbReference type="CDD" id="cd05483">
    <property type="entry name" value="retropepsin_like_bacteria"/>
    <property type="match status" value="1"/>
</dbReference>
<dbReference type="InterPro" id="IPR034122">
    <property type="entry name" value="Retropepsin-like_bacterial"/>
</dbReference>
<dbReference type="Proteomes" id="UP001283361">
    <property type="component" value="Unassembled WGS sequence"/>
</dbReference>
<dbReference type="SUPFAM" id="SSF57756">
    <property type="entry name" value="Retrovirus zinc finger-like domains"/>
    <property type="match status" value="1"/>
</dbReference>
<evidence type="ECO:0000256" key="4">
    <source>
        <dbReference type="ARBA" id="ARBA00022759"/>
    </source>
</evidence>
<dbReference type="GO" id="GO:0004190">
    <property type="term" value="F:aspartic-type endopeptidase activity"/>
    <property type="evidence" value="ECO:0007669"/>
    <property type="project" value="InterPro"/>
</dbReference>
<keyword evidence="4" id="KW-0255">Endonuclease</keyword>
<dbReference type="GO" id="GO:0003676">
    <property type="term" value="F:nucleic acid binding"/>
    <property type="evidence" value="ECO:0007669"/>
    <property type="project" value="InterPro"/>
</dbReference>
<dbReference type="AlphaFoldDB" id="A0AAE1B7E2"/>
<protein>
    <recommendedName>
        <fullName evidence="7">CCHC-type domain-containing protein</fullName>
    </recommendedName>
</protein>
<accession>A0AAE1B7E2</accession>
<sequence>MPLNGGVRDTRRFVEEVKAAWSAQRCETEQEKRGILWSHLGEEVRRELNCLLDGDTRDPQRMLQTIATTYGERRSVSCLLGSFQWTRQRHGETCGAFSHRLRDAFDNLLARQRDTDVTMVSGRLLRDHFADSLLDSILRRQLRERIANTPDVSFLELREQAIRWEDDLDGDRTREVVASHYVSTGGKDETLAAIQQLSEQVAKLTTLLGNSQAPPTNVRRPFLCYRCGKEGHVARFCPERQREQPAGNGKPLRKTVGQCPITELEVLGVKIPVLVDSGSQVSTITESFFRRHLQPRGQDLQRDLHIRLSAANGLDIPYSGYLLVDVTIAGRTIRDRVFLIIRDPPGGFRQHCLLGMNVLGEMDDWGRGVDRRQPEVMKKTTSRVGKLVRLAESVNIPSSSIVTVAATGCDPAYEGELVVEPVECSLPGGVIAVTSVVKAKVGRFTISLVNAGEESVVLKRRTVVGAICEANVISPTINLQYTSCGVEVSDIKICYRMAYLTTKGGLSSNLAKNSDVFAWTDLDLGYTEAVKHRIPVTSEVPIAQPYRRIPPSQFEDVRQHIQELADKGVIRPSSSPYASPIVITPKTTREIRSFLGLASYYRRFVSKFADIARPLHQVTGKANADHGYSKKKPVSIASY</sequence>